<feature type="region of interest" description="Disordered" evidence="5">
    <location>
        <begin position="146"/>
        <end position="172"/>
    </location>
</feature>
<accession>A0A194USG1</accession>
<dbReference type="EMBL" id="KN714674">
    <property type="protein sequence ID" value="KUI54588.1"/>
    <property type="molecule type" value="Genomic_DNA"/>
</dbReference>
<dbReference type="PANTHER" id="PTHR15367:SF2">
    <property type="entry name" value="DNA-DIRECTED RNA POLYMERASE III SUBUNIT"/>
    <property type="match status" value="1"/>
</dbReference>
<feature type="region of interest" description="Disordered" evidence="5">
    <location>
        <begin position="205"/>
        <end position="270"/>
    </location>
</feature>
<keyword evidence="3 4" id="KW-0539">Nucleus</keyword>
<dbReference type="STRING" id="694573.A0A194USG1"/>
<protein>
    <recommendedName>
        <fullName evidence="4">DNA-directed RNA polymerase III subunit</fullName>
    </recommendedName>
</protein>
<comment type="subcellular location">
    <subcellularLocation>
        <location evidence="1 4">Nucleus</location>
    </subcellularLocation>
</comment>
<feature type="compositionally biased region" description="Acidic residues" evidence="5">
    <location>
        <begin position="254"/>
        <end position="270"/>
    </location>
</feature>
<dbReference type="AlphaFoldDB" id="A0A194USG1"/>
<gene>
    <name evidence="6" type="ORF">VP1G_01938</name>
</gene>
<keyword evidence="6" id="KW-0804">Transcription</keyword>
<dbReference type="PANTHER" id="PTHR15367">
    <property type="entry name" value="DNA-DIRECTED RNA POLYMERASE III"/>
    <property type="match status" value="1"/>
</dbReference>
<comment type="similarity">
    <text evidence="2 4">Belongs to the eukaryotic RPC7 RNA polymerase subunit family.</text>
</comment>
<evidence type="ECO:0000313" key="6">
    <source>
        <dbReference type="EMBL" id="KUI54588.1"/>
    </source>
</evidence>
<evidence type="ECO:0000313" key="7">
    <source>
        <dbReference type="Proteomes" id="UP000078576"/>
    </source>
</evidence>
<comment type="subunit">
    <text evidence="4">Component of the RNA polymerase III (Pol III) complex.</text>
</comment>
<dbReference type="OrthoDB" id="5377312at2759"/>
<dbReference type="InterPro" id="IPR024661">
    <property type="entry name" value="RNA_pol_III_Rpc31"/>
</dbReference>
<dbReference type="GO" id="GO:0006383">
    <property type="term" value="P:transcription by RNA polymerase III"/>
    <property type="evidence" value="ECO:0007669"/>
    <property type="project" value="UniProtKB-UniRule"/>
</dbReference>
<feature type="compositionally biased region" description="Acidic residues" evidence="5">
    <location>
        <begin position="211"/>
        <end position="244"/>
    </location>
</feature>
<organism evidence="6 7">
    <name type="scientific">Cytospora mali</name>
    <name type="common">Apple Valsa canker fungus</name>
    <name type="synonym">Valsa mali</name>
    <dbReference type="NCBI Taxonomy" id="578113"/>
    <lineage>
        <taxon>Eukaryota</taxon>
        <taxon>Fungi</taxon>
        <taxon>Dikarya</taxon>
        <taxon>Ascomycota</taxon>
        <taxon>Pezizomycotina</taxon>
        <taxon>Sordariomycetes</taxon>
        <taxon>Sordariomycetidae</taxon>
        <taxon>Diaporthales</taxon>
        <taxon>Cytosporaceae</taxon>
        <taxon>Cytospora</taxon>
    </lineage>
</organism>
<dbReference type="Pfam" id="PF11705">
    <property type="entry name" value="RNA_pol_3_Rpc31"/>
    <property type="match status" value="1"/>
</dbReference>
<reference evidence="7" key="1">
    <citation type="submission" date="2014-12" db="EMBL/GenBank/DDBJ databases">
        <title>Genome Sequence of Valsa Canker Pathogens Uncovers a Specific Adaption of Colonization on Woody Bark.</title>
        <authorList>
            <person name="Yin Z."/>
            <person name="Liu H."/>
            <person name="Gao X."/>
            <person name="Li Z."/>
            <person name="Song N."/>
            <person name="Ke X."/>
            <person name="Dai Q."/>
            <person name="Wu Y."/>
            <person name="Sun Y."/>
            <person name="Xu J.-R."/>
            <person name="Kang Z.K."/>
            <person name="Wang L."/>
            <person name="Huang L."/>
        </authorList>
    </citation>
    <scope>NUCLEOTIDE SEQUENCE [LARGE SCALE GENOMIC DNA]</scope>
    <source>
        <strain evidence="7">SXYL134</strain>
    </source>
</reference>
<evidence type="ECO:0000256" key="5">
    <source>
        <dbReference type="SAM" id="MobiDB-lite"/>
    </source>
</evidence>
<feature type="region of interest" description="Disordered" evidence="5">
    <location>
        <begin position="1"/>
        <end position="50"/>
    </location>
</feature>
<comment type="function">
    <text evidence="4">DNA-dependent RNA polymerase catalyzes the transcription of DNA into RNA using the four ribonucleoside triphosphates as substrates. Specific peripheric component of RNA polymerase III which synthesizes small RNAs, such as 5S rRNA and tRNAs.</text>
</comment>
<evidence type="ECO:0000256" key="1">
    <source>
        <dbReference type="ARBA" id="ARBA00004123"/>
    </source>
</evidence>
<dbReference type="PIRSF" id="PIRSF000777">
    <property type="entry name" value="RNA_polIII_C31"/>
    <property type="match status" value="1"/>
</dbReference>
<dbReference type="Proteomes" id="UP000078576">
    <property type="component" value="Unassembled WGS sequence"/>
</dbReference>
<evidence type="ECO:0000256" key="3">
    <source>
        <dbReference type="ARBA" id="ARBA00023242"/>
    </source>
</evidence>
<keyword evidence="6" id="KW-0240">DNA-directed RNA polymerase</keyword>
<feature type="compositionally biased region" description="Gly residues" evidence="5">
    <location>
        <begin position="1"/>
        <end position="18"/>
    </location>
</feature>
<name>A0A194USG1_CYTMA</name>
<feature type="compositionally biased region" description="Basic residues" evidence="5">
    <location>
        <begin position="160"/>
        <end position="169"/>
    </location>
</feature>
<proteinExistence type="inferred from homology"/>
<evidence type="ECO:0000256" key="4">
    <source>
        <dbReference type="PIRNR" id="PIRNR000777"/>
    </source>
</evidence>
<evidence type="ECO:0000256" key="2">
    <source>
        <dbReference type="ARBA" id="ARBA00008352"/>
    </source>
</evidence>
<feature type="region of interest" description="Disordered" evidence="5">
    <location>
        <begin position="111"/>
        <end position="133"/>
    </location>
</feature>
<dbReference type="GO" id="GO:0005666">
    <property type="term" value="C:RNA polymerase III complex"/>
    <property type="evidence" value="ECO:0007669"/>
    <property type="project" value="UniProtKB-UniRule"/>
</dbReference>
<keyword evidence="7" id="KW-1185">Reference proteome</keyword>
<feature type="compositionally biased region" description="Basic and acidic residues" evidence="5">
    <location>
        <begin position="120"/>
        <end position="133"/>
    </location>
</feature>
<sequence length="270" mass="29588">MSRGGGRGGRGGRRGGGPQLPWQEDPTLRVDGRPAEAFPPYDVPIPAPLTSREKSQVKSLLLFREQIHDGPFYTATRTWDPASTHTRAYGQEQINQRYGVKTKATVDPFTAVEMPSSRMRRPERALPDLSERPFNKALFPAELHATLDGEDGGAGAGAGAKRKGTKKKTMTLSKVTTLRTAEEIFNMPEVNGVDANDHEKALEALDRFDEGGGEGEDDMDLGLDDEDAYEEEMDEAYDDDEDGGDYNAEGYFDNGDDDDMDDGGADEGEY</sequence>